<feature type="compositionally biased region" description="Low complexity" evidence="1">
    <location>
        <begin position="57"/>
        <end position="75"/>
    </location>
</feature>
<dbReference type="AlphaFoldDB" id="A0A813HNM0"/>
<protein>
    <submittedName>
        <fullName evidence="2">Uncharacterized protein</fullName>
    </submittedName>
</protein>
<evidence type="ECO:0000313" key="3">
    <source>
        <dbReference type="Proteomes" id="UP000654075"/>
    </source>
</evidence>
<feature type="region of interest" description="Disordered" evidence="1">
    <location>
        <begin position="51"/>
        <end position="75"/>
    </location>
</feature>
<sequence length="112" mass="11966">MTTIAPSGQTWQMYCGSSPVEIDKGTGLLKGAWGECLVWAKAYELQTPQWSSDPEWAQNGPAGQAAQAAMAAGPQSDKEFIEQACDNLEKACEVATAMGRALPIINQVIHRG</sequence>
<keyword evidence="3" id="KW-1185">Reference proteome</keyword>
<dbReference type="Proteomes" id="UP000654075">
    <property type="component" value="Unassembled WGS sequence"/>
</dbReference>
<name>A0A813HNM0_POLGL</name>
<proteinExistence type="predicted"/>
<reference evidence="2" key="1">
    <citation type="submission" date="2021-02" db="EMBL/GenBank/DDBJ databases">
        <authorList>
            <person name="Dougan E. K."/>
            <person name="Rhodes N."/>
            <person name="Thang M."/>
            <person name="Chan C."/>
        </authorList>
    </citation>
    <scope>NUCLEOTIDE SEQUENCE</scope>
</reference>
<comment type="caution">
    <text evidence="2">The sequence shown here is derived from an EMBL/GenBank/DDBJ whole genome shotgun (WGS) entry which is preliminary data.</text>
</comment>
<dbReference type="EMBL" id="CAJNNV010032228">
    <property type="protein sequence ID" value="CAE8639337.1"/>
    <property type="molecule type" value="Genomic_DNA"/>
</dbReference>
<gene>
    <name evidence="2" type="ORF">PGLA1383_LOCUS54382</name>
</gene>
<evidence type="ECO:0000256" key="1">
    <source>
        <dbReference type="SAM" id="MobiDB-lite"/>
    </source>
</evidence>
<evidence type="ECO:0000313" key="2">
    <source>
        <dbReference type="EMBL" id="CAE8639337.1"/>
    </source>
</evidence>
<accession>A0A813HNM0</accession>
<organism evidence="2 3">
    <name type="scientific">Polarella glacialis</name>
    <name type="common">Dinoflagellate</name>
    <dbReference type="NCBI Taxonomy" id="89957"/>
    <lineage>
        <taxon>Eukaryota</taxon>
        <taxon>Sar</taxon>
        <taxon>Alveolata</taxon>
        <taxon>Dinophyceae</taxon>
        <taxon>Suessiales</taxon>
        <taxon>Suessiaceae</taxon>
        <taxon>Polarella</taxon>
    </lineage>
</organism>